<evidence type="ECO:0000313" key="2">
    <source>
        <dbReference type="Proteomes" id="UP000307790"/>
    </source>
</evidence>
<protein>
    <submittedName>
        <fullName evidence="1">Uncharacterized protein</fullName>
    </submittedName>
</protein>
<gene>
    <name evidence="1" type="ORF">FE810_00645</name>
</gene>
<proteinExistence type="predicted"/>
<sequence>MLKLFTTKPILSDQDRAFQIACFEWLLTNFGGDDFYQDTILVLPTSNHFPNQIDSPEEAALATFERVKHYAGMAQWPCELISQEEDVNTIVAPTVAIANVPANPNGTFQVDSTHSVKITFNTNHIKLLLTQ</sequence>
<name>A0A5R9ITR4_9GAMM</name>
<dbReference type="RefSeq" id="WP_138318100.1">
    <property type="nucleotide sequence ID" value="NZ_VCBC01000002.1"/>
</dbReference>
<dbReference type="AlphaFoldDB" id="A0A5R9ITR4"/>
<dbReference type="EMBL" id="VCBC01000002">
    <property type="protein sequence ID" value="TLU67497.1"/>
    <property type="molecule type" value="Genomic_DNA"/>
</dbReference>
<comment type="caution">
    <text evidence="1">The sequence shown here is derived from an EMBL/GenBank/DDBJ whole genome shotgun (WGS) entry which is preliminary data.</text>
</comment>
<dbReference type="OrthoDB" id="7170694at2"/>
<keyword evidence="2" id="KW-1185">Reference proteome</keyword>
<accession>A0A5R9ITR4</accession>
<reference evidence="1 2" key="1">
    <citation type="submission" date="2019-05" db="EMBL/GenBank/DDBJ databases">
        <title>Genome sequences of Thalassotalea litorea 1K03283.</title>
        <authorList>
            <person name="Zhang D."/>
        </authorList>
    </citation>
    <scope>NUCLEOTIDE SEQUENCE [LARGE SCALE GENOMIC DNA]</scope>
    <source>
        <strain evidence="1 2">MCCC 1K03283</strain>
    </source>
</reference>
<organism evidence="1 2">
    <name type="scientific">Thalassotalea litorea</name>
    <dbReference type="NCBI Taxonomy" id="2020715"/>
    <lineage>
        <taxon>Bacteria</taxon>
        <taxon>Pseudomonadati</taxon>
        <taxon>Pseudomonadota</taxon>
        <taxon>Gammaproteobacteria</taxon>
        <taxon>Alteromonadales</taxon>
        <taxon>Colwelliaceae</taxon>
        <taxon>Thalassotalea</taxon>
    </lineage>
</organism>
<dbReference type="Proteomes" id="UP000307790">
    <property type="component" value="Unassembled WGS sequence"/>
</dbReference>
<evidence type="ECO:0000313" key="1">
    <source>
        <dbReference type="EMBL" id="TLU67497.1"/>
    </source>
</evidence>